<name>A0A0F9SQR2_9ZZZZ</name>
<sequence length="90" mass="10475">MFIRAKAKKRKRARRYNGVLQHFHNFEHDKNGRTHCHSNGQHPYTIKHLNGRHIISARRAVGHGKGGKPQMFVFTRRLGDGYDMLSGRKV</sequence>
<dbReference type="EMBL" id="LAZR01001772">
    <property type="protein sequence ID" value="KKN39286.1"/>
    <property type="molecule type" value="Genomic_DNA"/>
</dbReference>
<evidence type="ECO:0000313" key="1">
    <source>
        <dbReference type="EMBL" id="KKN39286.1"/>
    </source>
</evidence>
<gene>
    <name evidence="1" type="ORF">LCGC14_0744780</name>
</gene>
<protein>
    <submittedName>
        <fullName evidence="1">Uncharacterized protein</fullName>
    </submittedName>
</protein>
<proteinExistence type="predicted"/>
<accession>A0A0F9SQR2</accession>
<organism evidence="1">
    <name type="scientific">marine sediment metagenome</name>
    <dbReference type="NCBI Taxonomy" id="412755"/>
    <lineage>
        <taxon>unclassified sequences</taxon>
        <taxon>metagenomes</taxon>
        <taxon>ecological metagenomes</taxon>
    </lineage>
</organism>
<dbReference type="AlphaFoldDB" id="A0A0F9SQR2"/>
<reference evidence="1" key="1">
    <citation type="journal article" date="2015" name="Nature">
        <title>Complex archaea that bridge the gap between prokaryotes and eukaryotes.</title>
        <authorList>
            <person name="Spang A."/>
            <person name="Saw J.H."/>
            <person name="Jorgensen S.L."/>
            <person name="Zaremba-Niedzwiedzka K."/>
            <person name="Martijn J."/>
            <person name="Lind A.E."/>
            <person name="van Eijk R."/>
            <person name="Schleper C."/>
            <person name="Guy L."/>
            <person name="Ettema T.J."/>
        </authorList>
    </citation>
    <scope>NUCLEOTIDE SEQUENCE</scope>
</reference>
<comment type="caution">
    <text evidence="1">The sequence shown here is derived from an EMBL/GenBank/DDBJ whole genome shotgun (WGS) entry which is preliminary data.</text>
</comment>